<evidence type="ECO:0000313" key="7">
    <source>
        <dbReference type="EMBL" id="MBF4693591.1"/>
    </source>
</evidence>
<dbReference type="SUPFAM" id="SSF51395">
    <property type="entry name" value="FMN-linked oxidoreductases"/>
    <property type="match status" value="1"/>
</dbReference>
<dbReference type="PANTHER" id="PTHR43303">
    <property type="entry name" value="NADPH DEHYDROGENASE C23G7.10C-RELATED"/>
    <property type="match status" value="1"/>
</dbReference>
<comment type="cofactor">
    <cofactor evidence="1">
        <name>FMN</name>
        <dbReference type="ChEBI" id="CHEBI:58210"/>
    </cofactor>
</comment>
<dbReference type="InterPro" id="IPR013785">
    <property type="entry name" value="Aldolase_TIM"/>
</dbReference>
<evidence type="ECO:0000256" key="3">
    <source>
        <dbReference type="ARBA" id="ARBA00022643"/>
    </source>
</evidence>
<evidence type="ECO:0000256" key="4">
    <source>
        <dbReference type="ARBA" id="ARBA00022857"/>
    </source>
</evidence>
<accession>A0ABR9ZTB4</accession>
<reference evidence="7 8" key="1">
    <citation type="submission" date="2020-11" db="EMBL/GenBank/DDBJ databases">
        <title>Fusibacter basophilias sp. nov.</title>
        <authorList>
            <person name="Qiu D."/>
        </authorList>
    </citation>
    <scope>NUCLEOTIDE SEQUENCE [LARGE SCALE GENOMIC DNA]</scope>
    <source>
        <strain evidence="7 8">Q10-2</strain>
    </source>
</reference>
<dbReference type="Proteomes" id="UP000614200">
    <property type="component" value="Unassembled WGS sequence"/>
</dbReference>
<dbReference type="EMBL" id="JADKNH010000006">
    <property type="protein sequence ID" value="MBF4693591.1"/>
    <property type="molecule type" value="Genomic_DNA"/>
</dbReference>
<keyword evidence="5 7" id="KW-0560">Oxidoreductase</keyword>
<dbReference type="InterPro" id="IPR044152">
    <property type="entry name" value="YqjM-like"/>
</dbReference>
<feature type="domain" description="NADH:flavin oxidoreductase/NADH oxidase N-terminal" evidence="6">
    <location>
        <begin position="3"/>
        <end position="326"/>
    </location>
</feature>
<dbReference type="Gene3D" id="3.20.20.70">
    <property type="entry name" value="Aldolase class I"/>
    <property type="match status" value="1"/>
</dbReference>
<keyword evidence="3" id="KW-0288">FMN</keyword>
<keyword evidence="8" id="KW-1185">Reference proteome</keyword>
<dbReference type="EC" id="1.6.99.1" evidence="7"/>
<keyword evidence="2" id="KW-0285">Flavoprotein</keyword>
<evidence type="ECO:0000313" key="8">
    <source>
        <dbReference type="Proteomes" id="UP000614200"/>
    </source>
</evidence>
<keyword evidence="4" id="KW-0521">NADP</keyword>
<evidence type="ECO:0000256" key="1">
    <source>
        <dbReference type="ARBA" id="ARBA00001917"/>
    </source>
</evidence>
<evidence type="ECO:0000256" key="2">
    <source>
        <dbReference type="ARBA" id="ARBA00022630"/>
    </source>
</evidence>
<gene>
    <name evidence="7" type="primary">namA</name>
    <name evidence="7" type="ORF">ISU02_10685</name>
</gene>
<evidence type="ECO:0000259" key="6">
    <source>
        <dbReference type="Pfam" id="PF00724"/>
    </source>
</evidence>
<dbReference type="RefSeq" id="WP_194701835.1">
    <property type="nucleotide sequence ID" value="NZ_JADKNH010000006.1"/>
</dbReference>
<protein>
    <submittedName>
        <fullName evidence="7">NADPH dehydrogenase NamA</fullName>
        <ecNumber evidence="7">1.6.99.1</ecNumber>
    </submittedName>
</protein>
<dbReference type="CDD" id="cd02932">
    <property type="entry name" value="OYE_YqiM_FMN"/>
    <property type="match status" value="1"/>
</dbReference>
<comment type="caution">
    <text evidence="7">The sequence shown here is derived from an EMBL/GenBank/DDBJ whole genome shotgun (WGS) entry which is preliminary data.</text>
</comment>
<dbReference type="InterPro" id="IPR001155">
    <property type="entry name" value="OxRdtase_FMN_N"/>
</dbReference>
<dbReference type="GO" id="GO:0003959">
    <property type="term" value="F:NADPH dehydrogenase activity"/>
    <property type="evidence" value="ECO:0007669"/>
    <property type="project" value="UniProtKB-EC"/>
</dbReference>
<dbReference type="Pfam" id="PF00724">
    <property type="entry name" value="Oxidored_FMN"/>
    <property type="match status" value="1"/>
</dbReference>
<name>A0ABR9ZTB4_9FIRM</name>
<sequence length="339" mass="37842">MSKIFSQYKIKDKVIKNRIVMPPMCMYSADEEGNPTSWHYIHYATRAIGGVGLIIMEATAVEKRGRISSKDLGIWDDNHVAGLKKIVDACKPHGTQMGIQLGHAGRKCEVTAENIIAPSSIAFSHAYQTPNEMNLDDIATVIEAYKKAAERALKAGFDFLELHGAHGYLINTFMSPLTNKRTDQYGGNLENRSRFLKEVVRAIRTVWPKEKGMILRVSAEEYAEGGNHPEEVAELINRVKHEGIDIINVSSGGVVQAPINAYPGYQIKFAETIKANTNLPVIGGGLLTSALMAEEMLQNNRVDLFFLGRELLRNPYWALQASNELQADIDWPKPYQRSR</sequence>
<proteinExistence type="predicted"/>
<organism evidence="7 8">
    <name type="scientific">Fusibacter ferrireducens</name>
    <dbReference type="NCBI Taxonomy" id="2785058"/>
    <lineage>
        <taxon>Bacteria</taxon>
        <taxon>Bacillati</taxon>
        <taxon>Bacillota</taxon>
        <taxon>Clostridia</taxon>
        <taxon>Eubacteriales</taxon>
        <taxon>Eubacteriales Family XII. Incertae Sedis</taxon>
        <taxon>Fusibacter</taxon>
    </lineage>
</organism>
<dbReference type="PANTHER" id="PTHR43303:SF4">
    <property type="entry name" value="NADPH DEHYDROGENASE C23G7.10C-RELATED"/>
    <property type="match status" value="1"/>
</dbReference>
<evidence type="ECO:0000256" key="5">
    <source>
        <dbReference type="ARBA" id="ARBA00023002"/>
    </source>
</evidence>
<dbReference type="NCBIfam" id="NF010047">
    <property type="entry name" value="PRK13523.1"/>
    <property type="match status" value="1"/>
</dbReference>